<comment type="caution">
    <text evidence="5">The sequence shown here is derived from an EMBL/GenBank/DDBJ whole genome shotgun (WGS) entry which is preliminary data.</text>
</comment>
<dbReference type="GO" id="GO:0015446">
    <property type="term" value="F:ATPase-coupled arsenite transmembrane transporter activity"/>
    <property type="evidence" value="ECO:0007669"/>
    <property type="project" value="UniProtKB-EC"/>
</dbReference>
<accession>A0A2M7K6R7</accession>
<feature type="domain" description="AAA+ ATPase" evidence="4">
    <location>
        <begin position="361"/>
        <end position="607"/>
    </location>
</feature>
<evidence type="ECO:0000259" key="4">
    <source>
        <dbReference type="SMART" id="SM00382"/>
    </source>
</evidence>
<comment type="similarity">
    <text evidence="1">Belongs to the arsA ATPase family.</text>
</comment>
<dbReference type="GO" id="GO:0005524">
    <property type="term" value="F:ATP binding"/>
    <property type="evidence" value="ECO:0007669"/>
    <property type="project" value="InterPro"/>
</dbReference>
<evidence type="ECO:0000256" key="3">
    <source>
        <dbReference type="ARBA" id="ARBA00066752"/>
    </source>
</evidence>
<dbReference type="Pfam" id="PF02374">
    <property type="entry name" value="ArsA_ATPase"/>
    <property type="match status" value="2"/>
</dbReference>
<dbReference type="InterPro" id="IPR016300">
    <property type="entry name" value="ATPase_ArsA/GET3"/>
</dbReference>
<dbReference type="InterPro" id="IPR003593">
    <property type="entry name" value="AAA+_ATPase"/>
</dbReference>
<dbReference type="InterPro" id="IPR025723">
    <property type="entry name" value="ArsA/GET3_ATPase-like"/>
</dbReference>
<comment type="catalytic activity">
    <reaction evidence="2">
        <text>arsenite(in) + ATP + H2O = arsenite(out) + ADP + phosphate + H(+)</text>
        <dbReference type="Rhea" id="RHEA:11348"/>
        <dbReference type="ChEBI" id="CHEBI:15377"/>
        <dbReference type="ChEBI" id="CHEBI:15378"/>
        <dbReference type="ChEBI" id="CHEBI:29242"/>
        <dbReference type="ChEBI" id="CHEBI:30616"/>
        <dbReference type="ChEBI" id="CHEBI:43474"/>
        <dbReference type="ChEBI" id="CHEBI:456216"/>
        <dbReference type="EC" id="7.3.2.7"/>
    </reaction>
</comment>
<name>A0A2M7K6R7_9BACT</name>
<dbReference type="GO" id="GO:0016887">
    <property type="term" value="F:ATP hydrolysis activity"/>
    <property type="evidence" value="ECO:0007669"/>
    <property type="project" value="InterPro"/>
</dbReference>
<protein>
    <recommendedName>
        <fullName evidence="3">arsenite-transporting ATPase</fullName>
        <ecNumber evidence="3">7.3.2.7</ecNumber>
    </recommendedName>
</protein>
<proteinExistence type="inferred from homology"/>
<dbReference type="AlphaFoldDB" id="A0A2M7K6R7"/>
<sequence>MQKLKFLDNPDLQFILFGGKGGSGKTTSAAATALHLSKMKPEKKILVISIDPAHSLGDSFDLIIGNKITPIAGNIWGYEIDAEELLKKYKAEHGAIIKKMAERGTFFDQEDIESFFLMSLPGLDEVMAIIKIANILNSREYDLIILDTAPTGHTTVFLSLPEKMEKWVEVVDMMMEKHRFMAKRFTGKYVKDECDEFLESQKHDVSKVKKLLTDSKTTEFVPVTIPEPMSIYEIERLVQLLENTRIPVNSVIANRIIIEDNKCPFCLARKKEQEKCVKEIEEKFACYNLLKMPLFPKQIRGIEDLTWYGEILFGEDGPKPYNVGATLVVAQKTGQGQALPLHLSEILSLPQGGMEDLLKKNLKLIIFGGKGGVGKTSIACAAALQLARYNKEKKVLIFSTDPAHALSDSFDQQIGNEFRQVQDGTDNLYALELDASQMLNNLKEEYRGDIVEAFDKFVSSGMDIKFDKEVMEELITLTPPGLEELMALKKIIELMKTSLPDRQQAGDYDLFVMDSAASGHLLRFLETPDIISKWLKTVFRLLLKYKGVINLSKIHSVESLLDLSRDVRKIQETLANPETTEFVMITIPEEMGVREMEDLSSALRNLKIPYSHNIINMIIPLSDCNFCTAKRQEQQKYIQSIESKVNPDRSKSPEATVAPLARRTSNGVNNGVIYIPLFMHGVRGKESLNELAEIMFSKGRQNG</sequence>
<organism evidence="5 6">
    <name type="scientific">Candidatus Infernicultor aquiphilus</name>
    <dbReference type="NCBI Taxonomy" id="1805029"/>
    <lineage>
        <taxon>Bacteria</taxon>
        <taxon>Pseudomonadati</taxon>
        <taxon>Atribacterota</taxon>
        <taxon>Candidatus Phoenicimicrobiia</taxon>
        <taxon>Candidatus Pheonicimicrobiales</taxon>
        <taxon>Candidatus Phoenicimicrobiaceae</taxon>
        <taxon>Candidatus Infernicultor</taxon>
    </lineage>
</organism>
<dbReference type="InterPro" id="IPR027417">
    <property type="entry name" value="P-loop_NTPase"/>
</dbReference>
<feature type="domain" description="AAA+ ATPase" evidence="4">
    <location>
        <begin position="11"/>
        <end position="186"/>
    </location>
</feature>
<reference evidence="6" key="1">
    <citation type="submission" date="2017-09" db="EMBL/GenBank/DDBJ databases">
        <title>Depth-based differentiation of microbial function through sediment-hosted aquifers and enrichment of novel symbionts in the deep terrestrial subsurface.</title>
        <authorList>
            <person name="Probst A.J."/>
            <person name="Ladd B."/>
            <person name="Jarett J.K."/>
            <person name="Geller-Mcgrath D.E."/>
            <person name="Sieber C.M."/>
            <person name="Emerson J.B."/>
            <person name="Anantharaman K."/>
            <person name="Thomas B.C."/>
            <person name="Malmstrom R."/>
            <person name="Stieglmeier M."/>
            <person name="Klingl A."/>
            <person name="Woyke T."/>
            <person name="Ryan C.M."/>
            <person name="Banfield J.F."/>
        </authorList>
    </citation>
    <scope>NUCLEOTIDE SEQUENCE [LARGE SCALE GENOMIC DNA]</scope>
</reference>
<evidence type="ECO:0000256" key="1">
    <source>
        <dbReference type="ARBA" id="ARBA00011040"/>
    </source>
</evidence>
<gene>
    <name evidence="5" type="ORF">COZ58_06015</name>
</gene>
<evidence type="ECO:0000313" key="6">
    <source>
        <dbReference type="Proteomes" id="UP000231493"/>
    </source>
</evidence>
<dbReference type="Gene3D" id="3.40.50.300">
    <property type="entry name" value="P-loop containing nucleotide triphosphate hydrolases"/>
    <property type="match status" value="2"/>
</dbReference>
<dbReference type="EMBL" id="PFIP01000125">
    <property type="protein sequence ID" value="PIX33834.1"/>
    <property type="molecule type" value="Genomic_DNA"/>
</dbReference>
<dbReference type="Proteomes" id="UP000231493">
    <property type="component" value="Unassembled WGS sequence"/>
</dbReference>
<dbReference type="EC" id="7.3.2.7" evidence="3"/>
<evidence type="ECO:0000256" key="2">
    <source>
        <dbReference type="ARBA" id="ARBA00052296"/>
    </source>
</evidence>
<dbReference type="PANTHER" id="PTHR10803">
    <property type="entry name" value="ARSENICAL PUMP-DRIVING ATPASE ARSENITE-TRANSLOCATING ATPASE"/>
    <property type="match status" value="1"/>
</dbReference>
<dbReference type="CDD" id="cd02035">
    <property type="entry name" value="ArsA"/>
    <property type="match status" value="2"/>
</dbReference>
<dbReference type="NCBIfam" id="TIGR00345">
    <property type="entry name" value="GET3_arsA_TRC40"/>
    <property type="match status" value="2"/>
</dbReference>
<dbReference type="PANTHER" id="PTHR10803:SF3">
    <property type="entry name" value="ATPASE GET3"/>
    <property type="match status" value="1"/>
</dbReference>
<dbReference type="SUPFAM" id="SSF52540">
    <property type="entry name" value="P-loop containing nucleoside triphosphate hydrolases"/>
    <property type="match status" value="2"/>
</dbReference>
<dbReference type="SMART" id="SM00382">
    <property type="entry name" value="AAA"/>
    <property type="match status" value="2"/>
</dbReference>
<evidence type="ECO:0000313" key="5">
    <source>
        <dbReference type="EMBL" id="PIX33834.1"/>
    </source>
</evidence>